<protein>
    <recommendedName>
        <fullName evidence="4">GDSL-like Lipase/Acylhydrolase</fullName>
    </recommendedName>
</protein>
<evidence type="ECO:0008006" key="4">
    <source>
        <dbReference type="Google" id="ProtNLM"/>
    </source>
</evidence>
<dbReference type="PROSITE" id="PS51257">
    <property type="entry name" value="PROKAR_LIPOPROTEIN"/>
    <property type="match status" value="1"/>
</dbReference>
<keyword evidence="3" id="KW-1185">Reference proteome</keyword>
<organism evidence="2 3">
    <name type="scientific">Cyclobacterium plantarum</name>
    <dbReference type="NCBI Taxonomy" id="2716263"/>
    <lineage>
        <taxon>Bacteria</taxon>
        <taxon>Pseudomonadati</taxon>
        <taxon>Bacteroidota</taxon>
        <taxon>Cytophagia</taxon>
        <taxon>Cytophagales</taxon>
        <taxon>Cyclobacteriaceae</taxon>
        <taxon>Cyclobacterium</taxon>
    </lineage>
</organism>
<name>A0ABX0H791_9BACT</name>
<accession>A0ABX0H791</accession>
<sequence>MHRNIQYLSLLLLLILGSCDGFYDFPEPTDANPDPGQADYSKVIAIGSSVTAGVMDGALYNRGQQNSFVAILAEQLKQVGGGDFNLPDVNAEVGAYVLSPPGSNIGRLILRVDPNSGSVIPAPIVPGNPLQPFEGNRAEINNFGVNGMNLAAALSPQTGNINAPEHPLFNLHYARFASNPGSSTLIGDASAALADGGTFFVFWLGKNDVLPYALQGGANDLLLPSDEDFEQLYNTALNSMLQANTQAKGAVGNIPDLNSLPFFSTISWNALPLNQAFAILANGAFEDYNLALNQAQQEGLISAEETNLRSISFQPGLNGFVMEDKTLTDLSGMGIPSIRLSRQNDKVALTLATVLGETVGGNQTSIIGVTVPVGDEFVLLPQEQEFLEEKINTFNGIIQAAVAAQSERLVLVDVNDFLDKVASGSINAGSVPLTNSIIPPNGGFSVDGVHTNARANAFLANYFIDALQAKWGSSIPKVNPNAFIGNDLPR</sequence>
<feature type="signal peptide" evidence="1">
    <location>
        <begin position="1"/>
        <end position="23"/>
    </location>
</feature>
<feature type="chain" id="PRO_5045460555" description="GDSL-like Lipase/Acylhydrolase" evidence="1">
    <location>
        <begin position="24"/>
        <end position="490"/>
    </location>
</feature>
<evidence type="ECO:0000313" key="2">
    <source>
        <dbReference type="EMBL" id="NHE56086.1"/>
    </source>
</evidence>
<dbReference type="EMBL" id="JAANYN010000002">
    <property type="protein sequence ID" value="NHE56086.1"/>
    <property type="molecule type" value="Genomic_DNA"/>
</dbReference>
<keyword evidence="1" id="KW-0732">Signal</keyword>
<proteinExistence type="predicted"/>
<dbReference type="InterPro" id="IPR036514">
    <property type="entry name" value="SGNH_hydro_sf"/>
</dbReference>
<gene>
    <name evidence="2" type="ORF">G9Q97_04580</name>
</gene>
<dbReference type="SUPFAM" id="SSF52266">
    <property type="entry name" value="SGNH hydrolase"/>
    <property type="match status" value="2"/>
</dbReference>
<reference evidence="2 3" key="1">
    <citation type="submission" date="2020-03" db="EMBL/GenBank/DDBJ databases">
        <title>Cyclobacterium plantarum sp. nov., a marine bacterium isolated from a coastal-marine wetland.</title>
        <authorList>
            <person name="Sanchez-Porro C."/>
            <person name="Ventosa A."/>
            <person name="Amoozegar M."/>
        </authorList>
    </citation>
    <scope>NUCLEOTIDE SEQUENCE [LARGE SCALE GENOMIC DNA]</scope>
    <source>
        <strain evidence="2 3">GBPx2</strain>
    </source>
</reference>
<evidence type="ECO:0000256" key="1">
    <source>
        <dbReference type="SAM" id="SignalP"/>
    </source>
</evidence>
<dbReference type="RefSeq" id="WP_166143626.1">
    <property type="nucleotide sequence ID" value="NZ_JAANYN010000002.1"/>
</dbReference>
<evidence type="ECO:0000313" key="3">
    <source>
        <dbReference type="Proteomes" id="UP000649799"/>
    </source>
</evidence>
<dbReference type="Gene3D" id="3.40.50.1110">
    <property type="entry name" value="SGNH hydrolase"/>
    <property type="match status" value="1"/>
</dbReference>
<comment type="caution">
    <text evidence="2">The sequence shown here is derived from an EMBL/GenBank/DDBJ whole genome shotgun (WGS) entry which is preliminary data.</text>
</comment>
<dbReference type="Proteomes" id="UP000649799">
    <property type="component" value="Unassembled WGS sequence"/>
</dbReference>